<dbReference type="SUPFAM" id="SSF48371">
    <property type="entry name" value="ARM repeat"/>
    <property type="match status" value="1"/>
</dbReference>
<dbReference type="InterPro" id="IPR002893">
    <property type="entry name" value="Znf_MYND"/>
</dbReference>
<dbReference type="GO" id="GO:0008270">
    <property type="term" value="F:zinc ion binding"/>
    <property type="evidence" value="ECO:0007669"/>
    <property type="project" value="UniProtKB-KW"/>
</dbReference>
<dbReference type="PROSITE" id="PS50865">
    <property type="entry name" value="ZF_MYND_2"/>
    <property type="match status" value="1"/>
</dbReference>
<dbReference type="InterPro" id="IPR016024">
    <property type="entry name" value="ARM-type_fold"/>
</dbReference>
<keyword evidence="8" id="KW-1185">Reference proteome</keyword>
<evidence type="ECO:0000256" key="2">
    <source>
        <dbReference type="ARBA" id="ARBA00022771"/>
    </source>
</evidence>
<comment type="caution">
    <text evidence="7">The sequence shown here is derived from an EMBL/GenBank/DDBJ whole genome shotgun (WGS) entry which is preliminary data.</text>
</comment>
<feature type="region of interest" description="Disordered" evidence="5">
    <location>
        <begin position="1"/>
        <end position="24"/>
    </location>
</feature>
<evidence type="ECO:0000313" key="8">
    <source>
        <dbReference type="Proteomes" id="UP001221757"/>
    </source>
</evidence>
<proteinExistence type="predicted"/>
<dbReference type="PROSITE" id="PS01360">
    <property type="entry name" value="ZF_MYND_1"/>
    <property type="match status" value="1"/>
</dbReference>
<feature type="compositionally biased region" description="Basic residues" evidence="5">
    <location>
        <begin position="1"/>
        <end position="12"/>
    </location>
</feature>
<evidence type="ECO:0000259" key="6">
    <source>
        <dbReference type="PROSITE" id="PS50865"/>
    </source>
</evidence>
<dbReference type="EMBL" id="JARKIE010000025">
    <property type="protein sequence ID" value="KAJ7698629.1"/>
    <property type="molecule type" value="Genomic_DNA"/>
</dbReference>
<keyword evidence="2 4" id="KW-0863">Zinc-finger</keyword>
<reference evidence="7" key="1">
    <citation type="submission" date="2023-03" db="EMBL/GenBank/DDBJ databases">
        <title>Massive genome expansion in bonnet fungi (Mycena s.s.) driven by repeated elements and novel gene families across ecological guilds.</title>
        <authorList>
            <consortium name="Lawrence Berkeley National Laboratory"/>
            <person name="Harder C.B."/>
            <person name="Miyauchi S."/>
            <person name="Viragh M."/>
            <person name="Kuo A."/>
            <person name="Thoen E."/>
            <person name="Andreopoulos B."/>
            <person name="Lu D."/>
            <person name="Skrede I."/>
            <person name="Drula E."/>
            <person name="Henrissat B."/>
            <person name="Morin E."/>
            <person name="Kohler A."/>
            <person name="Barry K."/>
            <person name="LaButti K."/>
            <person name="Morin E."/>
            <person name="Salamov A."/>
            <person name="Lipzen A."/>
            <person name="Mereny Z."/>
            <person name="Hegedus B."/>
            <person name="Baldrian P."/>
            <person name="Stursova M."/>
            <person name="Weitz H."/>
            <person name="Taylor A."/>
            <person name="Grigoriev I.V."/>
            <person name="Nagy L.G."/>
            <person name="Martin F."/>
            <person name="Kauserud H."/>
        </authorList>
    </citation>
    <scope>NUCLEOTIDE SEQUENCE</scope>
    <source>
        <strain evidence="7">CBHHK067</strain>
    </source>
</reference>
<evidence type="ECO:0000256" key="5">
    <source>
        <dbReference type="SAM" id="MobiDB-lite"/>
    </source>
</evidence>
<evidence type="ECO:0000256" key="1">
    <source>
        <dbReference type="ARBA" id="ARBA00022723"/>
    </source>
</evidence>
<name>A0AAD7DTH0_MYCRO</name>
<dbReference type="AlphaFoldDB" id="A0AAD7DTH0"/>
<feature type="domain" description="MYND-type" evidence="6">
    <location>
        <begin position="672"/>
        <end position="710"/>
    </location>
</feature>
<accession>A0AAD7DTH0</accession>
<evidence type="ECO:0000256" key="3">
    <source>
        <dbReference type="ARBA" id="ARBA00022833"/>
    </source>
</evidence>
<sequence length="716" mass="79796">MPGPGRKTKAKASPRSGASGSTSADSNARLAAFIGTIDNADGWSPVVNLLCAYFELPDITTRSGLKKVHANFDSIYRRLDKAYTQNASNVRIKGGIVGIYARMCVDSLLRNKLFQRGFLAQLFPLLDVPECRRLALRSLTTITHHGGIEIRMEIAKSGYLILLRILQEYPDDPKTVELSIVTLSHCLISTISDEGVKIDRHLGESLDLTDILKIVTDTIRRPFPSRILVDHSVQLLAMSTLHSDVPPTSARFLVAGLRSKDWIFRCTCLGGLVRLHRKQSESDQRALDPMKLMAAVSRPAPPHLSEILRAYGFQQCEAYLTMKTASDFQSAMMNCVSTRDLYSLGLSLASFILRTEFSVSEGAYQSPNSVTGQMESMDLGLPFTMWSDSLPHCAKAIRAKGVPAEADMADILDMKFSIMRQRIPEAVRVANAALKRNPDFAYAYYALTLASDPVVGLRAAKKGMKCTKITPFVRFQMMQRAVEQAGEMGIQMLQENASEGDKKWEEGIAFLISALEDSKTYIAQAPPDNRHMKNVLYWNILLRIAIDEEISADLRELQVCILRKHDVLLAHRPQGSIRKLKIADDFSKWIGITPPRTNLRLTQQTVVRLFPEAVEEWGEFITNNSRLDGPAPSTEKAEDDLAAWLGDVHLEGEDQCHQPATFNTSHLELYRCSWCGNPSAVLRKCAGCAKSRYCDASCQKSHWKDHKRACSANKTN</sequence>
<gene>
    <name evidence="7" type="ORF">B0H17DRAFT_1006605</name>
</gene>
<organism evidence="7 8">
    <name type="scientific">Mycena rosella</name>
    <name type="common">Pink bonnet</name>
    <name type="synonym">Agaricus rosellus</name>
    <dbReference type="NCBI Taxonomy" id="1033263"/>
    <lineage>
        <taxon>Eukaryota</taxon>
        <taxon>Fungi</taxon>
        <taxon>Dikarya</taxon>
        <taxon>Basidiomycota</taxon>
        <taxon>Agaricomycotina</taxon>
        <taxon>Agaricomycetes</taxon>
        <taxon>Agaricomycetidae</taxon>
        <taxon>Agaricales</taxon>
        <taxon>Marasmiineae</taxon>
        <taxon>Mycenaceae</taxon>
        <taxon>Mycena</taxon>
    </lineage>
</organism>
<evidence type="ECO:0000313" key="7">
    <source>
        <dbReference type="EMBL" id="KAJ7698629.1"/>
    </source>
</evidence>
<dbReference type="Proteomes" id="UP001221757">
    <property type="component" value="Unassembled WGS sequence"/>
</dbReference>
<protein>
    <recommendedName>
        <fullName evidence="6">MYND-type domain-containing protein</fullName>
    </recommendedName>
</protein>
<keyword evidence="1" id="KW-0479">Metal-binding</keyword>
<dbReference type="Pfam" id="PF01753">
    <property type="entry name" value="zf-MYND"/>
    <property type="match status" value="1"/>
</dbReference>
<dbReference type="SUPFAM" id="SSF144232">
    <property type="entry name" value="HIT/MYND zinc finger-like"/>
    <property type="match status" value="1"/>
</dbReference>
<evidence type="ECO:0000256" key="4">
    <source>
        <dbReference type="PROSITE-ProRule" id="PRU00134"/>
    </source>
</evidence>
<dbReference type="Gene3D" id="6.10.140.2220">
    <property type="match status" value="1"/>
</dbReference>
<keyword evidence="3" id="KW-0862">Zinc</keyword>